<dbReference type="Proteomes" id="UP000248333">
    <property type="component" value="Unassembled WGS sequence"/>
</dbReference>
<comment type="similarity">
    <text evidence="1">Belongs to the thioesterase family.</text>
</comment>
<dbReference type="InterPro" id="IPR001031">
    <property type="entry name" value="Thioesterase"/>
</dbReference>
<dbReference type="Gene3D" id="3.40.50.1820">
    <property type="entry name" value="alpha/beta hydrolase"/>
    <property type="match status" value="1"/>
</dbReference>
<keyword evidence="4" id="KW-1185">Reference proteome</keyword>
<organism evidence="3 4">
    <name type="scientific">Micromonospora arborensis</name>
    <dbReference type="NCBI Taxonomy" id="2116518"/>
    <lineage>
        <taxon>Bacteria</taxon>
        <taxon>Bacillati</taxon>
        <taxon>Actinomycetota</taxon>
        <taxon>Actinomycetes</taxon>
        <taxon>Micromonosporales</taxon>
        <taxon>Micromonosporaceae</taxon>
        <taxon>Micromonospora</taxon>
    </lineage>
</organism>
<dbReference type="SUPFAM" id="SSF53474">
    <property type="entry name" value="alpha/beta-Hydrolases"/>
    <property type="match status" value="1"/>
</dbReference>
<name>A0A318NIE7_9ACTN</name>
<dbReference type="InterPro" id="IPR029058">
    <property type="entry name" value="AB_hydrolase_fold"/>
</dbReference>
<dbReference type="AlphaFoldDB" id="A0A318NIE7"/>
<dbReference type="GO" id="GO:0008610">
    <property type="term" value="P:lipid biosynthetic process"/>
    <property type="evidence" value="ECO:0007669"/>
    <property type="project" value="TreeGrafter"/>
</dbReference>
<comment type="caution">
    <text evidence="3">The sequence shown here is derived from an EMBL/GenBank/DDBJ whole genome shotgun (WGS) entry which is preliminary data.</text>
</comment>
<reference evidence="3 4" key="1">
    <citation type="submission" date="2018-03" db="EMBL/GenBank/DDBJ databases">
        <title>Bioinformatic expansion and discovery of thiopeptide antibiotics.</title>
        <authorList>
            <person name="Schwalen C.J."/>
            <person name="Hudson G.A."/>
            <person name="Mitchell D.A."/>
        </authorList>
    </citation>
    <scope>NUCLEOTIDE SEQUENCE [LARGE SCALE GENOMIC DNA]</scope>
    <source>
        <strain evidence="3 4">NRRL 8041</strain>
    </source>
</reference>
<dbReference type="EMBL" id="PYBV01000019">
    <property type="protein sequence ID" value="PYC69415.1"/>
    <property type="molecule type" value="Genomic_DNA"/>
</dbReference>
<evidence type="ECO:0000313" key="3">
    <source>
        <dbReference type="EMBL" id="PYC69415.1"/>
    </source>
</evidence>
<dbReference type="OrthoDB" id="8480037at2"/>
<accession>A0A318NIE7</accession>
<evidence type="ECO:0000259" key="2">
    <source>
        <dbReference type="Pfam" id="PF00975"/>
    </source>
</evidence>
<dbReference type="Pfam" id="PF00975">
    <property type="entry name" value="Thioesterase"/>
    <property type="match status" value="1"/>
</dbReference>
<proteinExistence type="inferred from homology"/>
<dbReference type="PANTHER" id="PTHR11487">
    <property type="entry name" value="THIOESTERASE"/>
    <property type="match status" value="1"/>
</dbReference>
<feature type="domain" description="Thioesterase" evidence="2">
    <location>
        <begin position="41"/>
        <end position="258"/>
    </location>
</feature>
<evidence type="ECO:0000313" key="4">
    <source>
        <dbReference type="Proteomes" id="UP000248333"/>
    </source>
</evidence>
<protein>
    <submittedName>
        <fullName evidence="3">Thioesterase</fullName>
    </submittedName>
</protein>
<sequence length="267" mass="29307">MRLQARPDHGIRACEVGRVTSAGLNSAWTRTYEGRADAAVRLFCFPYAGASASVFRTWHTALPEEIEPVAIQLPGRDDRFDEPAYEHMTPLVADLADVLSPLLDKPYACYGFSMGARVALALLHELRHRGLPAPKRLFVASSAAPALRRLVRGWDEPEEGLVAYLRELGGTPPELFDNPGLLALFLPSLRADLSVVGTCPIAETTPLDVPIRAFAGDADVEAPPARMRDWARETNAEFELTTLAGSHFFPEAETLRMMRIISADLLT</sequence>
<gene>
    <name evidence="3" type="ORF">C7C45_16490</name>
</gene>
<evidence type="ECO:0000256" key="1">
    <source>
        <dbReference type="ARBA" id="ARBA00007169"/>
    </source>
</evidence>
<dbReference type="InterPro" id="IPR012223">
    <property type="entry name" value="TEII"/>
</dbReference>
<dbReference type="PANTHER" id="PTHR11487:SF0">
    <property type="entry name" value="S-ACYL FATTY ACID SYNTHASE THIOESTERASE, MEDIUM CHAIN"/>
    <property type="match status" value="1"/>
</dbReference>